<evidence type="ECO:0000256" key="7">
    <source>
        <dbReference type="ARBA" id="ARBA00022737"/>
    </source>
</evidence>
<dbReference type="InterPro" id="IPR015943">
    <property type="entry name" value="WD40/YVTN_repeat-like_dom_sf"/>
</dbReference>
<feature type="region of interest" description="Disordered" evidence="13">
    <location>
        <begin position="625"/>
        <end position="647"/>
    </location>
</feature>
<dbReference type="InterPro" id="IPR036322">
    <property type="entry name" value="WD40_repeat_dom_sf"/>
</dbReference>
<keyword evidence="8" id="KW-0256">Endoplasmic reticulum</keyword>
<protein>
    <recommendedName>
        <fullName evidence="4">Protein transport protein SEC31</fullName>
    </recommendedName>
    <alternativeName>
        <fullName evidence="3">Protein transport protein sec31</fullName>
    </alternativeName>
</protein>
<dbReference type="Gene3D" id="2.130.10.10">
    <property type="entry name" value="YVTN repeat-like/Quinoprotein amine dehydrogenase"/>
    <property type="match status" value="1"/>
</dbReference>
<keyword evidence="5" id="KW-0813">Transport</keyword>
<accession>A0ABQ7HZQ3</accession>
<comment type="caution">
    <text evidence="14">The sequence shown here is derived from an EMBL/GenBank/DDBJ whole genome shotgun (WGS) entry which is preliminary data.</text>
</comment>
<evidence type="ECO:0000256" key="12">
    <source>
        <dbReference type="PROSITE-ProRule" id="PRU00221"/>
    </source>
</evidence>
<feature type="compositionally biased region" description="Low complexity" evidence="13">
    <location>
        <begin position="781"/>
        <end position="811"/>
    </location>
</feature>
<dbReference type="SUPFAM" id="SSF50978">
    <property type="entry name" value="WD40 repeat-like"/>
    <property type="match status" value="1"/>
</dbReference>
<keyword evidence="6 12" id="KW-0853">WD repeat</keyword>
<comment type="subcellular location">
    <subcellularLocation>
        <location evidence="1">Endoplasmic reticulum</location>
    </subcellularLocation>
</comment>
<evidence type="ECO:0000256" key="1">
    <source>
        <dbReference type="ARBA" id="ARBA00004240"/>
    </source>
</evidence>
<keyword evidence="7" id="KW-0677">Repeat</keyword>
<dbReference type="InterPro" id="IPR019775">
    <property type="entry name" value="WD40_repeat_CS"/>
</dbReference>
<sequence>MIINKRCLASFSNKHPIVALGTKSKLFDPTFSSTSEIFLYDYSSDTHSAPLTPDSRFNRLRWCETNTKSLLAGGLENGCINIYALESIKEESQFMLKEVYTNNTFLSGDVLGLDFNSNKNMLAAGSFNGKLVLWNVEQLDKPYSAGINTDLGSISALSWNPKVAHIICAGTTDGSVIVLDLRQKKEVVRIRNNEITSITQLEWHPTSNTALLIGSESVGQVFSYDLNNDTFIKLGECKEGDKSGITSFSVFDSNRLICSTKNSINIVDLKTNELISSASVEGIFDAQLCRQNPDLISISKLSGKTEITTLSALFASNPSFSNFLPRNVVNNAPFALCGRLVIGKNIYRIKIEELDINKVNEKDTLRKKVFDLVLKNDIESIKKDLINLLIDPNYIENSDCEGLNFDINDELTLALIKGEDCYEESLKSGLQCPVSYLVALSKGNEFVNDKIDRSLITDIRVHLIISYLTGNFDYLIKNVRLVEWNILVAFLCNTAKNVFIDCIEKLADRIKLEDGKMLDSILTCYLICNDKQNYYITRTSQIPAPKNVFDVRRYFEDYSEIVKENLMLGGDLKGPMFDEYAKFMKYLKNEREEDISNKVEDKLKISNNGCVVNNMSLHDIRRDSTVSKPLGNNPIPNSAPTKNIIPPPNPNLPPTIKPPISSTVNNKTLSSDNIKPTPMSKPITYGQSYKSNLPPRSTTSPYNVNNTVQQSTTNMIDKSPIIPGMRPSSIPKRPNSVGGSSMPQYNAIPPRPPSNIPGITSPIMNKVSSCNSNPGSPPPTTYSSISPTNLSGVPPSNNTPRRNPPNTNSSNLPGKNPPNIPGMSHSTIKPPLFNTTKNKVDPQNEIPVDASDVMDLLNTKISFLKSTATAKKGLIFKNKIQDSLKRLAIYDETNKDMLSQPLLRKIKEFIEKIDIEEINAGIKNNKIHEIRERMYENVKEIGEGIIMEWRGSGNIEVWIPGIIGLLQVVLSDSK</sequence>
<comment type="function">
    <text evidence="11">Component of the coat protein complex II (COPII) which promotes the formation of transport vesicles from the endoplasmic reticulum (ER). The coat has two main functions, the physical deformation of the endoplasmic reticulum membrane into vesicles and the selection of cargo molecules.</text>
</comment>
<dbReference type="PROSITE" id="PS00678">
    <property type="entry name" value="WD_REPEATS_1"/>
    <property type="match status" value="1"/>
</dbReference>
<evidence type="ECO:0000256" key="3">
    <source>
        <dbReference type="ARBA" id="ARBA00013507"/>
    </source>
</evidence>
<dbReference type="PANTHER" id="PTHR13923:SF11">
    <property type="entry name" value="SECRETORY 31, ISOFORM D"/>
    <property type="match status" value="1"/>
</dbReference>
<keyword evidence="9" id="KW-0931">ER-Golgi transport</keyword>
<evidence type="ECO:0000256" key="9">
    <source>
        <dbReference type="ARBA" id="ARBA00022892"/>
    </source>
</evidence>
<evidence type="ECO:0000256" key="10">
    <source>
        <dbReference type="ARBA" id="ARBA00022927"/>
    </source>
</evidence>
<reference evidence="14 15" key="1">
    <citation type="submission" date="2019-01" db="EMBL/GenBank/DDBJ databases">
        <title>Genomes sequencing and comparative genomics of infectious freshwater microsporidia, Cucumispora dikerogammari and Thelohania contejeani.</title>
        <authorList>
            <person name="Cormier A."/>
            <person name="Giraud I."/>
            <person name="Wattier R."/>
            <person name="Teixeira M."/>
            <person name="Grandjean F."/>
            <person name="Rigaud T."/>
            <person name="Cordaux R."/>
        </authorList>
    </citation>
    <scope>NUCLEOTIDE SEQUENCE [LARGE SCALE GENOMIC DNA]</scope>
    <source>
        <strain evidence="14">T1</strain>
        <tissue evidence="14">Spores</tissue>
    </source>
</reference>
<keyword evidence="15" id="KW-1185">Reference proteome</keyword>
<evidence type="ECO:0000256" key="5">
    <source>
        <dbReference type="ARBA" id="ARBA00022448"/>
    </source>
</evidence>
<evidence type="ECO:0000313" key="15">
    <source>
        <dbReference type="Proteomes" id="UP001516464"/>
    </source>
</evidence>
<evidence type="ECO:0000256" key="11">
    <source>
        <dbReference type="ARBA" id="ARBA00025471"/>
    </source>
</evidence>
<comment type="similarity">
    <text evidence="2">Belongs to the WD repeat SEC31 family.</text>
</comment>
<dbReference type="PANTHER" id="PTHR13923">
    <property type="entry name" value="SEC31-RELATED PROTEIN"/>
    <property type="match status" value="1"/>
</dbReference>
<dbReference type="SMART" id="SM00320">
    <property type="entry name" value="WD40"/>
    <property type="match status" value="4"/>
</dbReference>
<dbReference type="InterPro" id="IPR040251">
    <property type="entry name" value="SEC31-like"/>
</dbReference>
<evidence type="ECO:0000313" key="14">
    <source>
        <dbReference type="EMBL" id="KAF7683661.1"/>
    </source>
</evidence>
<evidence type="ECO:0000256" key="4">
    <source>
        <dbReference type="ARBA" id="ARBA00021236"/>
    </source>
</evidence>
<dbReference type="Proteomes" id="UP001516464">
    <property type="component" value="Unassembled WGS sequence"/>
</dbReference>
<proteinExistence type="inferred from homology"/>
<dbReference type="Pfam" id="PF00400">
    <property type="entry name" value="WD40"/>
    <property type="match status" value="1"/>
</dbReference>
<feature type="compositionally biased region" description="Polar residues" evidence="13">
    <location>
        <begin position="685"/>
        <end position="702"/>
    </location>
</feature>
<evidence type="ECO:0000256" key="8">
    <source>
        <dbReference type="ARBA" id="ARBA00022824"/>
    </source>
</evidence>
<evidence type="ECO:0000256" key="13">
    <source>
        <dbReference type="SAM" id="MobiDB-lite"/>
    </source>
</evidence>
<keyword evidence="10" id="KW-0653">Protein transport</keyword>
<dbReference type="InterPro" id="IPR001680">
    <property type="entry name" value="WD40_rpt"/>
</dbReference>
<name>A0ABQ7HZQ3_9MICR</name>
<evidence type="ECO:0000256" key="2">
    <source>
        <dbReference type="ARBA" id="ARBA00009358"/>
    </source>
</evidence>
<gene>
    <name evidence="14" type="primary">SEC31</name>
    <name evidence="14" type="ORF">TCON_1133</name>
</gene>
<feature type="repeat" description="WD" evidence="12">
    <location>
        <begin position="110"/>
        <end position="144"/>
    </location>
</feature>
<feature type="region of interest" description="Disordered" evidence="13">
    <location>
        <begin position="717"/>
        <end position="844"/>
    </location>
</feature>
<feature type="region of interest" description="Disordered" evidence="13">
    <location>
        <begin position="666"/>
        <end position="704"/>
    </location>
</feature>
<dbReference type="EMBL" id="SBIQ01000064">
    <property type="protein sequence ID" value="KAF7683661.1"/>
    <property type="molecule type" value="Genomic_DNA"/>
</dbReference>
<dbReference type="PROSITE" id="PS50082">
    <property type="entry name" value="WD_REPEATS_2"/>
    <property type="match status" value="1"/>
</dbReference>
<organism evidence="14 15">
    <name type="scientific">Astathelohania contejeani</name>
    <dbReference type="NCBI Taxonomy" id="164912"/>
    <lineage>
        <taxon>Eukaryota</taxon>
        <taxon>Fungi</taxon>
        <taxon>Fungi incertae sedis</taxon>
        <taxon>Microsporidia</taxon>
        <taxon>Astathelohaniidae</taxon>
        <taxon>Astathelohania</taxon>
    </lineage>
</organism>
<evidence type="ECO:0000256" key="6">
    <source>
        <dbReference type="ARBA" id="ARBA00022574"/>
    </source>
</evidence>